<dbReference type="KEGG" id="eus:EUTSA_v10002321mg"/>
<dbReference type="Proteomes" id="UP000030689">
    <property type="component" value="Unassembled WGS sequence"/>
</dbReference>
<name>V4LI84_EUTSA</name>
<dbReference type="PANTHER" id="PTHR47592:SF29">
    <property type="entry name" value="ZINC FINGER, CCHC-TYPE"/>
    <property type="match status" value="1"/>
</dbReference>
<evidence type="ECO:0008006" key="4">
    <source>
        <dbReference type="Google" id="ProtNLM"/>
    </source>
</evidence>
<dbReference type="SUPFAM" id="SSF57756">
    <property type="entry name" value="Retrovirus zinc finger-like domains"/>
    <property type="match status" value="1"/>
</dbReference>
<dbReference type="GO" id="GO:0003676">
    <property type="term" value="F:nucleic acid binding"/>
    <property type="evidence" value="ECO:0007669"/>
    <property type="project" value="InterPro"/>
</dbReference>
<proteinExistence type="predicted"/>
<gene>
    <name evidence="2" type="ORF">EUTSA_v10002321mg</name>
</gene>
<dbReference type="PANTHER" id="PTHR47592">
    <property type="entry name" value="PBF68 PROTEIN"/>
    <property type="match status" value="1"/>
</dbReference>
<dbReference type="InterPro" id="IPR036875">
    <property type="entry name" value="Znf_CCHC_sf"/>
</dbReference>
<accession>V4LI84</accession>
<evidence type="ECO:0000313" key="2">
    <source>
        <dbReference type="EMBL" id="ESQ50240.1"/>
    </source>
</evidence>
<feature type="non-terminal residue" evidence="2">
    <location>
        <position position="1"/>
    </location>
</feature>
<feature type="region of interest" description="Disordered" evidence="1">
    <location>
        <begin position="127"/>
        <end position="162"/>
    </location>
</feature>
<dbReference type="EMBL" id="KI517398">
    <property type="protein sequence ID" value="ESQ50240.1"/>
    <property type="molecule type" value="Genomic_DNA"/>
</dbReference>
<organism evidence="2 3">
    <name type="scientific">Eutrema salsugineum</name>
    <name type="common">Saltwater cress</name>
    <name type="synonym">Sisymbrium salsugineum</name>
    <dbReference type="NCBI Taxonomy" id="72664"/>
    <lineage>
        <taxon>Eukaryota</taxon>
        <taxon>Viridiplantae</taxon>
        <taxon>Streptophyta</taxon>
        <taxon>Embryophyta</taxon>
        <taxon>Tracheophyta</taxon>
        <taxon>Spermatophyta</taxon>
        <taxon>Magnoliopsida</taxon>
        <taxon>eudicotyledons</taxon>
        <taxon>Gunneridae</taxon>
        <taxon>Pentapetalae</taxon>
        <taxon>rosids</taxon>
        <taxon>malvids</taxon>
        <taxon>Brassicales</taxon>
        <taxon>Brassicaceae</taxon>
        <taxon>Eutremeae</taxon>
        <taxon>Eutrema</taxon>
    </lineage>
</organism>
<dbReference type="eggNOG" id="ENOG502S012">
    <property type="taxonomic scope" value="Eukaryota"/>
</dbReference>
<keyword evidence="3" id="KW-1185">Reference proteome</keyword>
<dbReference type="Pfam" id="PF14223">
    <property type="entry name" value="Retrotran_gag_2"/>
    <property type="match status" value="1"/>
</dbReference>
<evidence type="ECO:0000256" key="1">
    <source>
        <dbReference type="SAM" id="MobiDB-lite"/>
    </source>
</evidence>
<feature type="non-terminal residue" evidence="2">
    <location>
        <position position="248"/>
    </location>
</feature>
<protein>
    <recommendedName>
        <fullName evidence="4">CCHC-type domain-containing protein</fullName>
    </recommendedName>
</protein>
<reference evidence="2 3" key="1">
    <citation type="journal article" date="2013" name="Front. Plant Sci.">
        <title>The Reference Genome of the Halophytic Plant Eutrema salsugineum.</title>
        <authorList>
            <person name="Yang R."/>
            <person name="Jarvis D.E."/>
            <person name="Chen H."/>
            <person name="Beilstein M.A."/>
            <person name="Grimwood J."/>
            <person name="Jenkins J."/>
            <person name="Shu S."/>
            <person name="Prochnik S."/>
            <person name="Xin M."/>
            <person name="Ma C."/>
            <person name="Schmutz J."/>
            <person name="Wing R.A."/>
            <person name="Mitchell-Olds T."/>
            <person name="Schumaker K.S."/>
            <person name="Wang X."/>
        </authorList>
    </citation>
    <scope>NUCLEOTIDE SEQUENCE [LARGE SCALE GENOMIC DNA]</scope>
</reference>
<dbReference type="Gramene" id="ESQ50240">
    <property type="protein sequence ID" value="ESQ50240"/>
    <property type="gene ID" value="EUTSA_v10002321mg"/>
</dbReference>
<evidence type="ECO:0000313" key="3">
    <source>
        <dbReference type="Proteomes" id="UP000030689"/>
    </source>
</evidence>
<sequence>NESLEETRKQLKWENDDYICRGHFLNGMSDSLFDVYQNVESAKELWMYWNQISCKYFNNYKMSDSRPVMEQYNELLCILGQFAQHNMKMDESISVSSIIDKLSPSWKYFKKIHLRIEESLRAQEGGKPNIEVGTSSINMIEGSGGSKKNKGKKPSLNNNTNGGSNKRLKSVCWICNMLGHFKGDCRAAKDNNKMGQNYLRKVSKDQGPSSHQVNYNHGWFMSYEPVQDESLLHMGNESTAPILGRGKV</sequence>
<dbReference type="AlphaFoldDB" id="V4LI84"/>
<dbReference type="GO" id="GO:0008270">
    <property type="term" value="F:zinc ion binding"/>
    <property type="evidence" value="ECO:0007669"/>
    <property type="project" value="InterPro"/>
</dbReference>